<protein>
    <submittedName>
        <fullName evidence="1">Uncharacterized protein</fullName>
    </submittedName>
</protein>
<dbReference type="HOGENOM" id="CLU_1701870_0_0_5"/>
<name>D8JVU1_HYPDA</name>
<evidence type="ECO:0000313" key="1">
    <source>
        <dbReference type="EMBL" id="ADJ22980.1"/>
    </source>
</evidence>
<accession>D8JVU1</accession>
<dbReference type="Proteomes" id="UP000002033">
    <property type="component" value="Chromosome"/>
</dbReference>
<reference evidence="2" key="1">
    <citation type="journal article" date="2011" name="J. Bacteriol.">
        <title>Genome sequences of eight morphologically diverse alphaproteobacteria.</title>
        <authorList>
            <consortium name="US DOE Joint Genome Institute"/>
            <person name="Brown P.J."/>
            <person name="Kysela D.T."/>
            <person name="Buechlein A."/>
            <person name="Hemmerich C."/>
            <person name="Brun Y.V."/>
        </authorList>
    </citation>
    <scope>NUCLEOTIDE SEQUENCE [LARGE SCALE GENOMIC DNA]</scope>
    <source>
        <strain evidence="2">ATCC 51888 / DSM 1869 / NCIB 11706 / TK 0415</strain>
    </source>
</reference>
<dbReference type="KEGG" id="hdn:Hden_1167"/>
<dbReference type="EMBL" id="CP002083">
    <property type="protein sequence ID" value="ADJ22980.1"/>
    <property type="molecule type" value="Genomic_DNA"/>
</dbReference>
<dbReference type="STRING" id="582899.Hden_1167"/>
<organism evidence="1 2">
    <name type="scientific">Hyphomicrobium denitrificans (strain ATCC 51888 / DSM 1869 / NCIMB 11706 / TK 0415)</name>
    <dbReference type="NCBI Taxonomy" id="582899"/>
    <lineage>
        <taxon>Bacteria</taxon>
        <taxon>Pseudomonadati</taxon>
        <taxon>Pseudomonadota</taxon>
        <taxon>Alphaproteobacteria</taxon>
        <taxon>Hyphomicrobiales</taxon>
        <taxon>Hyphomicrobiaceae</taxon>
        <taxon>Hyphomicrobium</taxon>
    </lineage>
</organism>
<evidence type="ECO:0000313" key="2">
    <source>
        <dbReference type="Proteomes" id="UP000002033"/>
    </source>
</evidence>
<dbReference type="AlphaFoldDB" id="D8JVU1"/>
<sequence>MTFIVSKQSGCGKEGCHAGVAMDDDTYFEGYEPDVIYRPCQCHPKCCPTCGGSGEKEVDFGTADCPDCNAGWRGDAEHPDCRYSDPATWREMMAENDAPLPNLETKVRARIQEIRDELNMLAIMGAVPMWGSLIGRLDDMVEELFGASQNKKET</sequence>
<keyword evidence="2" id="KW-1185">Reference proteome</keyword>
<gene>
    <name evidence="1" type="ordered locus">Hden_1167</name>
</gene>
<dbReference type="RefSeq" id="WP_013215195.1">
    <property type="nucleotide sequence ID" value="NC_014313.1"/>
</dbReference>
<proteinExistence type="predicted"/>